<accession>A0A9W7SL87</accession>
<reference evidence="3 4" key="1">
    <citation type="journal article" date="2018" name="IMA Fungus">
        <title>IMA Genome-F 10: Nine draft genome sequences of Claviceps purpurea s.lat., including C. arundinis, C. humidiphila, and C. cf. spartinae, pseudomolecules for the pitch canker pathogen Fusarium circinatum, draft genome of Davidsoniella eucalypti, Grosmannia galeiformis, Quambalaria eucalypti, and Teratosphaeria destructans.</title>
        <authorList>
            <person name="Wingfield B.D."/>
            <person name="Liu M."/>
            <person name="Nguyen H.D."/>
            <person name="Lane F.A."/>
            <person name="Morgan S.W."/>
            <person name="De Vos L."/>
            <person name="Wilken P.M."/>
            <person name="Duong T.A."/>
            <person name="Aylward J."/>
            <person name="Coetzee M.P."/>
            <person name="Dadej K."/>
            <person name="De Beer Z.W."/>
            <person name="Findlay W."/>
            <person name="Havenga M."/>
            <person name="Kolarik M."/>
            <person name="Menzies J.G."/>
            <person name="Naidoo K."/>
            <person name="Pochopski O."/>
            <person name="Shoukouhi P."/>
            <person name="Santana Q.C."/>
            <person name="Seifert K.A."/>
            <person name="Soal N."/>
            <person name="Steenkamp E.T."/>
            <person name="Tatham C.T."/>
            <person name="van der Nest M.A."/>
            <person name="Wingfield M.J."/>
        </authorList>
    </citation>
    <scope>NUCLEOTIDE SEQUENCE [LARGE SCALE GENOMIC DNA]</scope>
    <source>
        <strain evidence="3">CMW44962</strain>
    </source>
</reference>
<comment type="caution">
    <text evidence="3">The sequence shown here is derived from an EMBL/GenBank/DDBJ whole genome shotgun (WGS) entry which is preliminary data.</text>
</comment>
<evidence type="ECO:0000256" key="2">
    <source>
        <dbReference type="SAM" id="SignalP"/>
    </source>
</evidence>
<feature type="signal peptide" evidence="2">
    <location>
        <begin position="1"/>
        <end position="19"/>
    </location>
</feature>
<keyword evidence="2" id="KW-0732">Signal</keyword>
<evidence type="ECO:0000313" key="4">
    <source>
        <dbReference type="Proteomes" id="UP001138500"/>
    </source>
</evidence>
<evidence type="ECO:0000313" key="3">
    <source>
        <dbReference type="EMBL" id="KAH9821441.1"/>
    </source>
</evidence>
<feature type="compositionally biased region" description="Gly residues" evidence="1">
    <location>
        <begin position="75"/>
        <end position="91"/>
    </location>
</feature>
<dbReference type="EMBL" id="RIBY02002256">
    <property type="protein sequence ID" value="KAH9821441.1"/>
    <property type="molecule type" value="Genomic_DNA"/>
</dbReference>
<organism evidence="3 4">
    <name type="scientific">Teratosphaeria destructans</name>
    <dbReference type="NCBI Taxonomy" id="418781"/>
    <lineage>
        <taxon>Eukaryota</taxon>
        <taxon>Fungi</taxon>
        <taxon>Dikarya</taxon>
        <taxon>Ascomycota</taxon>
        <taxon>Pezizomycotina</taxon>
        <taxon>Dothideomycetes</taxon>
        <taxon>Dothideomycetidae</taxon>
        <taxon>Mycosphaerellales</taxon>
        <taxon>Teratosphaeriaceae</taxon>
        <taxon>Teratosphaeria</taxon>
    </lineage>
</organism>
<protein>
    <recommendedName>
        <fullName evidence="5">Lipoprotein</fullName>
    </recommendedName>
</protein>
<name>A0A9W7SL87_9PEZI</name>
<proteinExistence type="predicted"/>
<feature type="region of interest" description="Disordered" evidence="1">
    <location>
        <begin position="75"/>
        <end position="95"/>
    </location>
</feature>
<reference evidence="3 4" key="2">
    <citation type="journal article" date="2021" name="Curr. Genet.">
        <title>Genetic response to nitrogen starvation in the aggressive Eucalyptus foliar pathogen Teratosphaeria destructans.</title>
        <authorList>
            <person name="Havenga M."/>
            <person name="Wingfield B.D."/>
            <person name="Wingfield M.J."/>
            <person name="Dreyer L.L."/>
            <person name="Roets F."/>
            <person name="Aylward J."/>
        </authorList>
    </citation>
    <scope>NUCLEOTIDE SEQUENCE [LARGE SCALE GENOMIC DNA]</scope>
    <source>
        <strain evidence="3">CMW44962</strain>
    </source>
</reference>
<evidence type="ECO:0008006" key="5">
    <source>
        <dbReference type="Google" id="ProtNLM"/>
    </source>
</evidence>
<keyword evidence="4" id="KW-1185">Reference proteome</keyword>
<feature type="chain" id="PRO_5040887675" description="Lipoprotein" evidence="2">
    <location>
        <begin position="20"/>
        <end position="211"/>
    </location>
</feature>
<evidence type="ECO:0000256" key="1">
    <source>
        <dbReference type="SAM" id="MobiDB-lite"/>
    </source>
</evidence>
<gene>
    <name evidence="3" type="ORF">Tdes44962_MAKER04931</name>
</gene>
<dbReference type="Proteomes" id="UP001138500">
    <property type="component" value="Unassembled WGS sequence"/>
</dbReference>
<sequence length="211" mass="22855">MMRLTSILGGLLLLRFACSVPTNPTEDVPNLQVREALVEKEQLEEFSQLEARTSAKELAKYCLDKLGWATSAGGSGGSGGGGGGGGSGSGQGMTLLDTQLSPDLNSMEVDTYFTAIAPFQRWTGVIGSGTLEFQAFRYQNGAAPLPTAVVFVRNLGYDSRRISIIRNPSGTNRGYINRCVHTFELGPRDQNGVSFEFPLEPYTIYTLRMNK</sequence>
<dbReference type="AlphaFoldDB" id="A0A9W7SL87"/>